<organism evidence="2 3">
    <name type="scientific">Cucumis melo var. makuwa</name>
    <name type="common">Oriental melon</name>
    <dbReference type="NCBI Taxonomy" id="1194695"/>
    <lineage>
        <taxon>Eukaryota</taxon>
        <taxon>Viridiplantae</taxon>
        <taxon>Streptophyta</taxon>
        <taxon>Embryophyta</taxon>
        <taxon>Tracheophyta</taxon>
        <taxon>Spermatophyta</taxon>
        <taxon>Magnoliopsida</taxon>
        <taxon>eudicotyledons</taxon>
        <taxon>Gunneridae</taxon>
        <taxon>Pentapetalae</taxon>
        <taxon>rosids</taxon>
        <taxon>fabids</taxon>
        <taxon>Cucurbitales</taxon>
        <taxon>Cucurbitaceae</taxon>
        <taxon>Benincaseae</taxon>
        <taxon>Cucumis</taxon>
    </lineage>
</organism>
<protein>
    <submittedName>
        <fullName evidence="2">DNA/RNA polymerases superfamily protein</fullName>
    </submittedName>
</protein>
<dbReference type="Pfam" id="PF17921">
    <property type="entry name" value="Integrase_H2C2"/>
    <property type="match status" value="1"/>
</dbReference>
<evidence type="ECO:0000313" key="3">
    <source>
        <dbReference type="Proteomes" id="UP000321393"/>
    </source>
</evidence>
<dbReference type="EMBL" id="SSTE01008669">
    <property type="protein sequence ID" value="KAA0054749.1"/>
    <property type="molecule type" value="Genomic_DNA"/>
</dbReference>
<dbReference type="Gene3D" id="1.10.340.70">
    <property type="match status" value="1"/>
</dbReference>
<name>A0A5A7UMR3_CUCMM</name>
<reference evidence="2 3" key="1">
    <citation type="submission" date="2019-08" db="EMBL/GenBank/DDBJ databases">
        <title>Draft genome sequences of two oriental melons (Cucumis melo L. var makuwa).</title>
        <authorList>
            <person name="Kwon S.-Y."/>
        </authorList>
    </citation>
    <scope>NUCLEOTIDE SEQUENCE [LARGE SCALE GENOMIC DNA]</scope>
    <source>
        <strain evidence="3">cv. SW 3</strain>
        <tissue evidence="2">Leaf</tissue>
    </source>
</reference>
<sequence>MELIKDYNYTIAYHPGKANVVANALSRKNPSTEIKGRIAFVKELRCCKEILNTGLAGNLIARFQVKPTLEEEIVRSQLGNPMLRNTKMSRTLKAYYWWPNMRQKIAEYVANYNSNIKMAYFEALYGRHCKTPVCWEEVGKSKLYDSELVQATTKNIKVTKENLKIFRDRQTSYTDNNNRALNFRL</sequence>
<dbReference type="PANTHER" id="PTHR45835:SF99">
    <property type="entry name" value="CHROMO DOMAIN-CONTAINING PROTEIN-RELATED"/>
    <property type="match status" value="1"/>
</dbReference>
<dbReference type="InterPro" id="IPR041588">
    <property type="entry name" value="Integrase_H2C2"/>
</dbReference>
<evidence type="ECO:0000313" key="2">
    <source>
        <dbReference type="EMBL" id="KAA0054749.1"/>
    </source>
</evidence>
<gene>
    <name evidence="2" type="ORF">E6C27_scaffold437G00250</name>
</gene>
<proteinExistence type="predicted"/>
<evidence type="ECO:0000259" key="1">
    <source>
        <dbReference type="Pfam" id="PF17921"/>
    </source>
</evidence>
<dbReference type="AlphaFoldDB" id="A0A5A7UMR3"/>
<comment type="caution">
    <text evidence="2">The sequence shown here is derived from an EMBL/GenBank/DDBJ whole genome shotgun (WGS) entry which is preliminary data.</text>
</comment>
<dbReference type="PANTHER" id="PTHR45835">
    <property type="entry name" value="YALI0A06105P"/>
    <property type="match status" value="1"/>
</dbReference>
<dbReference type="OrthoDB" id="1909122at2759"/>
<feature type="domain" description="Integrase zinc-binding" evidence="1">
    <location>
        <begin position="86"/>
        <end position="111"/>
    </location>
</feature>
<dbReference type="Proteomes" id="UP000321393">
    <property type="component" value="Unassembled WGS sequence"/>
</dbReference>
<accession>A0A5A7UMR3</accession>